<gene>
    <name evidence="3" type="ORF">OSTQU699_LOCUS1343</name>
</gene>
<comment type="caution">
    <text evidence="3">The sequence shown here is derived from an EMBL/GenBank/DDBJ whole genome shotgun (WGS) entry which is preliminary data.</text>
</comment>
<dbReference type="PANTHER" id="PTHR22997:SF11">
    <property type="entry name" value="PIH1 N-TERMINAL DOMAIN-CONTAINING PROTEIN"/>
    <property type="match status" value="1"/>
</dbReference>
<dbReference type="InterPro" id="IPR012981">
    <property type="entry name" value="PIH1_N"/>
</dbReference>
<organism evidence="3 4">
    <name type="scientific">Ostreobium quekettii</name>
    <dbReference type="NCBI Taxonomy" id="121088"/>
    <lineage>
        <taxon>Eukaryota</taxon>
        <taxon>Viridiplantae</taxon>
        <taxon>Chlorophyta</taxon>
        <taxon>core chlorophytes</taxon>
        <taxon>Ulvophyceae</taxon>
        <taxon>TCBD clade</taxon>
        <taxon>Bryopsidales</taxon>
        <taxon>Ostreobineae</taxon>
        <taxon>Ostreobiaceae</taxon>
        <taxon>Ostreobium</taxon>
    </lineage>
</organism>
<sequence length="336" mass="37131">MSCFVIKTTDEALRKVFINVCGCEAVPAPGNWVGGKAPEAVVKALENVDTGVDASVEETLRFPLSCSGPREDVDKKGEPCAVFDCVFNSDVVKQAKCFRSLKRFLIDLCLEWIGQKHKLHLDSKYKLPRMRYKGGTVVSQRIRVDQKPLVEEVGEVDESPSFPLVAKKRSSTSEHPETKSEDISRCKFSFGDNAPNRVPQAARLQAEAKAVQCKTDNGSLPALAWRVHFEGHPVRWIVVTVDVPGDLSLEGCQANVEVSTFNVFVDIAGYAPLTVDIPLAVSCEDCTAQMLEDTRTLTVRLSHRSFSDVLEEMRAVRPHSFGSLDLVSDTYLELEA</sequence>
<reference evidence="3" key="1">
    <citation type="submission" date="2020-12" db="EMBL/GenBank/DDBJ databases">
        <authorList>
            <person name="Iha C."/>
        </authorList>
    </citation>
    <scope>NUCLEOTIDE SEQUENCE</scope>
</reference>
<dbReference type="InterPro" id="IPR050734">
    <property type="entry name" value="PIH1/Kintoun_subfamily"/>
</dbReference>
<evidence type="ECO:0000259" key="2">
    <source>
        <dbReference type="Pfam" id="PF08190"/>
    </source>
</evidence>
<dbReference type="EMBL" id="CAJHUC010000415">
    <property type="protein sequence ID" value="CAD7695983.1"/>
    <property type="molecule type" value="Genomic_DNA"/>
</dbReference>
<accession>A0A8S1IXU4</accession>
<dbReference type="PANTHER" id="PTHR22997">
    <property type="entry name" value="PIH1 DOMAIN-CONTAINING PROTEIN 1"/>
    <property type="match status" value="1"/>
</dbReference>
<dbReference type="AlphaFoldDB" id="A0A8S1IXU4"/>
<dbReference type="GO" id="GO:0005737">
    <property type="term" value="C:cytoplasm"/>
    <property type="evidence" value="ECO:0007669"/>
    <property type="project" value="TreeGrafter"/>
</dbReference>
<name>A0A8S1IXU4_9CHLO</name>
<protein>
    <recommendedName>
        <fullName evidence="2">PIH1 N-terminal domain-containing protein</fullName>
    </recommendedName>
</protein>
<evidence type="ECO:0000313" key="4">
    <source>
        <dbReference type="Proteomes" id="UP000708148"/>
    </source>
</evidence>
<keyword evidence="4" id="KW-1185">Reference proteome</keyword>
<dbReference type="Pfam" id="PF08190">
    <property type="entry name" value="PIH1"/>
    <property type="match status" value="1"/>
</dbReference>
<evidence type="ECO:0000313" key="3">
    <source>
        <dbReference type="EMBL" id="CAD7695983.1"/>
    </source>
</evidence>
<comment type="similarity">
    <text evidence="1">Belongs to the PIH1 family.</text>
</comment>
<proteinExistence type="inferred from homology"/>
<feature type="domain" description="PIH1 N-terminal" evidence="2">
    <location>
        <begin position="4"/>
        <end position="148"/>
    </location>
</feature>
<dbReference type="Proteomes" id="UP000708148">
    <property type="component" value="Unassembled WGS sequence"/>
</dbReference>
<dbReference type="OrthoDB" id="567158at2759"/>
<evidence type="ECO:0000256" key="1">
    <source>
        <dbReference type="ARBA" id="ARBA00008511"/>
    </source>
</evidence>